<name>A0AAV7PBN8_PLEWA</name>
<comment type="caution">
    <text evidence="1">The sequence shown here is derived from an EMBL/GenBank/DDBJ whole genome shotgun (WGS) entry which is preliminary data.</text>
</comment>
<dbReference type="AlphaFoldDB" id="A0AAV7PBN8"/>
<evidence type="ECO:0000313" key="2">
    <source>
        <dbReference type="Proteomes" id="UP001066276"/>
    </source>
</evidence>
<evidence type="ECO:0000313" key="1">
    <source>
        <dbReference type="EMBL" id="KAJ1124777.1"/>
    </source>
</evidence>
<gene>
    <name evidence="1" type="ORF">NDU88_003226</name>
</gene>
<reference evidence="1" key="1">
    <citation type="journal article" date="2022" name="bioRxiv">
        <title>Sequencing and chromosome-scale assembly of the giantPleurodeles waltlgenome.</title>
        <authorList>
            <person name="Brown T."/>
            <person name="Elewa A."/>
            <person name="Iarovenko S."/>
            <person name="Subramanian E."/>
            <person name="Araus A.J."/>
            <person name="Petzold A."/>
            <person name="Susuki M."/>
            <person name="Suzuki K.-i.T."/>
            <person name="Hayashi T."/>
            <person name="Toyoda A."/>
            <person name="Oliveira C."/>
            <person name="Osipova E."/>
            <person name="Leigh N.D."/>
            <person name="Simon A."/>
            <person name="Yun M.H."/>
        </authorList>
    </citation>
    <scope>NUCLEOTIDE SEQUENCE</scope>
    <source>
        <strain evidence="1">20211129_DDA</strain>
        <tissue evidence="1">Liver</tissue>
    </source>
</reference>
<dbReference type="EMBL" id="JANPWB010000011">
    <property type="protein sequence ID" value="KAJ1124777.1"/>
    <property type="molecule type" value="Genomic_DNA"/>
</dbReference>
<dbReference type="Proteomes" id="UP001066276">
    <property type="component" value="Chromosome 7"/>
</dbReference>
<proteinExistence type="predicted"/>
<keyword evidence="2" id="KW-1185">Reference proteome</keyword>
<sequence>MGAPSNHLVATATTQSVTPLSSRSWACSTTRATSVEVVGPQHAAYKDEPGGLRITGALVATNHTLSSLVQSGAGLCPYQASGASAPELKQRWESPSSWPLF</sequence>
<organism evidence="1 2">
    <name type="scientific">Pleurodeles waltl</name>
    <name type="common">Iberian ribbed newt</name>
    <dbReference type="NCBI Taxonomy" id="8319"/>
    <lineage>
        <taxon>Eukaryota</taxon>
        <taxon>Metazoa</taxon>
        <taxon>Chordata</taxon>
        <taxon>Craniata</taxon>
        <taxon>Vertebrata</taxon>
        <taxon>Euteleostomi</taxon>
        <taxon>Amphibia</taxon>
        <taxon>Batrachia</taxon>
        <taxon>Caudata</taxon>
        <taxon>Salamandroidea</taxon>
        <taxon>Salamandridae</taxon>
        <taxon>Pleurodelinae</taxon>
        <taxon>Pleurodeles</taxon>
    </lineage>
</organism>
<accession>A0AAV7PBN8</accession>
<protein>
    <submittedName>
        <fullName evidence="1">Uncharacterized protein</fullName>
    </submittedName>
</protein>